<reference evidence="1" key="1">
    <citation type="submission" date="2022-06" db="EMBL/GenBank/DDBJ databases">
        <title>Complete genome sequences of two strains of the flax pathogen Septoria linicola.</title>
        <authorList>
            <person name="Lapalu N."/>
            <person name="Simon A."/>
            <person name="Demenou B."/>
            <person name="Paumier D."/>
            <person name="Guillot M.-P."/>
            <person name="Gout L."/>
            <person name="Valade R."/>
        </authorList>
    </citation>
    <scope>NUCLEOTIDE SEQUENCE</scope>
    <source>
        <strain evidence="1">SE15195</strain>
    </source>
</reference>
<dbReference type="AlphaFoldDB" id="A0A9Q9EK29"/>
<dbReference type="Proteomes" id="UP001056384">
    <property type="component" value="Chromosome 4"/>
</dbReference>
<dbReference type="EMBL" id="CP099421">
    <property type="protein sequence ID" value="USW51978.1"/>
    <property type="molecule type" value="Genomic_DNA"/>
</dbReference>
<proteinExistence type="predicted"/>
<gene>
    <name evidence="1" type="ORF">Slin15195_G052970</name>
</gene>
<accession>A0A9Q9EK29</accession>
<dbReference type="OrthoDB" id="2013972at2759"/>
<protein>
    <submittedName>
        <fullName evidence="1">Uncharacterized protein</fullName>
    </submittedName>
</protein>
<organism evidence="1 2">
    <name type="scientific">Septoria linicola</name>
    <dbReference type="NCBI Taxonomy" id="215465"/>
    <lineage>
        <taxon>Eukaryota</taxon>
        <taxon>Fungi</taxon>
        <taxon>Dikarya</taxon>
        <taxon>Ascomycota</taxon>
        <taxon>Pezizomycotina</taxon>
        <taxon>Dothideomycetes</taxon>
        <taxon>Dothideomycetidae</taxon>
        <taxon>Mycosphaerellales</taxon>
        <taxon>Mycosphaerellaceae</taxon>
        <taxon>Septoria</taxon>
    </lineage>
</organism>
<evidence type="ECO:0000313" key="1">
    <source>
        <dbReference type="EMBL" id="USW51978.1"/>
    </source>
</evidence>
<sequence length="273" mass="30064">MATTADSITNALAPSRQAFFHSIWQDHWPKLNLTSASKVFTFDVELAETLLSWLKDSHYDLPYSITIPSNPAEKVIDPTLAKIANIHVLDRGSAPEDDSITHALAYIGLFRTDDDSVSSTSKRIFYSLIPKGVAIVSVTKYNPIDSILRSVLSISGGRRPSSAFSGLTETVTPAAGTATDLDLRNLAEKAGFELGKVRVSERSILVGGDELRRLRSEVLRILDAAKGQQGDAQSWESGFDEAWEREIRDRGEGRGLRVECWVLVAMKWDLLCA</sequence>
<evidence type="ECO:0000313" key="2">
    <source>
        <dbReference type="Proteomes" id="UP001056384"/>
    </source>
</evidence>
<keyword evidence="2" id="KW-1185">Reference proteome</keyword>
<name>A0A9Q9EK29_9PEZI</name>